<dbReference type="EMBL" id="CM047744">
    <property type="protein sequence ID" value="KAJ0027454.1"/>
    <property type="molecule type" value="Genomic_DNA"/>
</dbReference>
<gene>
    <name evidence="1" type="ORF">Pint_36183</name>
</gene>
<organism evidence="1 2">
    <name type="scientific">Pistacia integerrima</name>
    <dbReference type="NCBI Taxonomy" id="434235"/>
    <lineage>
        <taxon>Eukaryota</taxon>
        <taxon>Viridiplantae</taxon>
        <taxon>Streptophyta</taxon>
        <taxon>Embryophyta</taxon>
        <taxon>Tracheophyta</taxon>
        <taxon>Spermatophyta</taxon>
        <taxon>Magnoliopsida</taxon>
        <taxon>eudicotyledons</taxon>
        <taxon>Gunneridae</taxon>
        <taxon>Pentapetalae</taxon>
        <taxon>rosids</taxon>
        <taxon>malvids</taxon>
        <taxon>Sapindales</taxon>
        <taxon>Anacardiaceae</taxon>
        <taxon>Pistacia</taxon>
    </lineage>
</organism>
<proteinExistence type="predicted"/>
<sequence>MHISFDYVCYCYFSCLLDYCRDMSSDVSSFTLSEADVLLESGEAILVQLTVTPKVEGILKIVGVRWKLSGSVVGLYNFETNVVKKRIAKGRRGAKSSPSNDLKFLVIESLPKLEGFIRHIPERAYAGDLRHLVLELRNPSEFSVKNLKIKVSHPRFLCVGKQDELMKEFPACLEKKTVAEQSGALGNSSKRPHALFLFPEDITVLGNTPLLWPLWFRAAVPGNISLLITIYYEMGNMSSVIKYRTLRMRYNMQVLPSLNVAYQISPCPSRLRQFLVRMDILNQTSSESFQVHQLSAVGHQWEISLLQPFDVIFPSKSLFTGQALSCFFILKGVPSRLICSRDLLHLLPNLSMSASDSKSLNHGKSLTSKDKSSSLSLPLLESDVNLQASNDRLFDISSSPLADFHCCERSQGVSSQDDPNTVDFILISWLPKTDGVSDSRLFSHHACHCRQGFDY</sequence>
<accession>A0ACC0Y2S5</accession>
<keyword evidence="2" id="KW-1185">Reference proteome</keyword>
<reference evidence="2" key="1">
    <citation type="journal article" date="2023" name="G3 (Bethesda)">
        <title>Genome assembly and association tests identify interacting loci associated with vigor, precocity, and sex in interspecific pistachio rootstocks.</title>
        <authorList>
            <person name="Palmer W."/>
            <person name="Jacygrad E."/>
            <person name="Sagayaradj S."/>
            <person name="Cavanaugh K."/>
            <person name="Han R."/>
            <person name="Bertier L."/>
            <person name="Beede B."/>
            <person name="Kafkas S."/>
            <person name="Golino D."/>
            <person name="Preece J."/>
            <person name="Michelmore R."/>
        </authorList>
    </citation>
    <scope>NUCLEOTIDE SEQUENCE [LARGE SCALE GENOMIC DNA]</scope>
</reference>
<dbReference type="Proteomes" id="UP001163603">
    <property type="component" value="Chromosome 9"/>
</dbReference>
<evidence type="ECO:0000313" key="2">
    <source>
        <dbReference type="Proteomes" id="UP001163603"/>
    </source>
</evidence>
<comment type="caution">
    <text evidence="1">The sequence shown here is derived from an EMBL/GenBank/DDBJ whole genome shotgun (WGS) entry which is preliminary data.</text>
</comment>
<name>A0ACC0Y2S5_9ROSI</name>
<protein>
    <submittedName>
        <fullName evidence="1">Uncharacterized protein</fullName>
    </submittedName>
</protein>
<evidence type="ECO:0000313" key="1">
    <source>
        <dbReference type="EMBL" id="KAJ0027454.1"/>
    </source>
</evidence>